<protein>
    <submittedName>
        <fullName evidence="1">Uncharacterized protein</fullName>
    </submittedName>
</protein>
<reference evidence="1 2" key="1">
    <citation type="submission" date="2019-02" db="EMBL/GenBank/DDBJ databases">
        <title>Deep-cultivation of Planctomycetes and their phenomic and genomic characterization uncovers novel biology.</title>
        <authorList>
            <person name="Wiegand S."/>
            <person name="Jogler M."/>
            <person name="Boedeker C."/>
            <person name="Pinto D."/>
            <person name="Vollmers J."/>
            <person name="Rivas-Marin E."/>
            <person name="Kohn T."/>
            <person name="Peeters S.H."/>
            <person name="Heuer A."/>
            <person name="Rast P."/>
            <person name="Oberbeckmann S."/>
            <person name="Bunk B."/>
            <person name="Jeske O."/>
            <person name="Meyerdierks A."/>
            <person name="Storesund J.E."/>
            <person name="Kallscheuer N."/>
            <person name="Luecker S."/>
            <person name="Lage O.M."/>
            <person name="Pohl T."/>
            <person name="Merkel B.J."/>
            <person name="Hornburger P."/>
            <person name="Mueller R.-W."/>
            <person name="Bruemmer F."/>
            <person name="Labrenz M."/>
            <person name="Spormann A.M."/>
            <person name="Op den Camp H."/>
            <person name="Overmann J."/>
            <person name="Amann R."/>
            <person name="Jetten M.S.M."/>
            <person name="Mascher T."/>
            <person name="Medema M.H."/>
            <person name="Devos D.P."/>
            <person name="Kaster A.-K."/>
            <person name="Ovreas L."/>
            <person name="Rohde M."/>
            <person name="Galperin M.Y."/>
            <person name="Jogler C."/>
        </authorList>
    </citation>
    <scope>NUCLEOTIDE SEQUENCE [LARGE SCALE GENOMIC DNA]</scope>
    <source>
        <strain evidence="1 2">Pan241w</strain>
    </source>
</reference>
<organism evidence="1 2">
    <name type="scientific">Gimesia alba</name>
    <dbReference type="NCBI Taxonomy" id="2527973"/>
    <lineage>
        <taxon>Bacteria</taxon>
        <taxon>Pseudomonadati</taxon>
        <taxon>Planctomycetota</taxon>
        <taxon>Planctomycetia</taxon>
        <taxon>Planctomycetales</taxon>
        <taxon>Planctomycetaceae</taxon>
        <taxon>Gimesia</taxon>
    </lineage>
</organism>
<gene>
    <name evidence="1" type="ORF">Pan241w_00680</name>
</gene>
<evidence type="ECO:0000313" key="1">
    <source>
        <dbReference type="EMBL" id="QDT40015.1"/>
    </source>
</evidence>
<name>A0A517R822_9PLAN</name>
<keyword evidence="2" id="KW-1185">Reference proteome</keyword>
<accession>A0A517R822</accession>
<dbReference type="AlphaFoldDB" id="A0A517R822"/>
<dbReference type="RefSeq" id="WP_145209262.1">
    <property type="nucleotide sequence ID" value="NZ_CP036269.1"/>
</dbReference>
<sequence>MVYQAFYYCEQTNEYVSPEDACEMDLALAQERALDFLQGADDFFGLIDESGTTLQFARTGDTIWMEIPVPAERGSYGKHISLAEVSPLIGDLPAYIDLNDFSGMEFQSWEI</sequence>
<dbReference type="OrthoDB" id="288577at2"/>
<proteinExistence type="predicted"/>
<dbReference type="EMBL" id="CP036269">
    <property type="protein sequence ID" value="QDT40015.1"/>
    <property type="molecule type" value="Genomic_DNA"/>
</dbReference>
<dbReference type="KEGG" id="gaz:Pan241w_00680"/>
<dbReference type="Proteomes" id="UP000317171">
    <property type="component" value="Chromosome"/>
</dbReference>
<evidence type="ECO:0000313" key="2">
    <source>
        <dbReference type="Proteomes" id="UP000317171"/>
    </source>
</evidence>